<dbReference type="Proteomes" id="UP000823674">
    <property type="component" value="Chromosome A02"/>
</dbReference>
<reference evidence="1 2" key="1">
    <citation type="submission" date="2021-03" db="EMBL/GenBank/DDBJ databases">
        <authorList>
            <person name="King G.J."/>
            <person name="Bancroft I."/>
            <person name="Baten A."/>
            <person name="Bloomfield J."/>
            <person name="Borpatragohain P."/>
            <person name="He Z."/>
            <person name="Irish N."/>
            <person name="Irwin J."/>
            <person name="Liu K."/>
            <person name="Mauleon R.P."/>
            <person name="Moore J."/>
            <person name="Morris R."/>
            <person name="Ostergaard L."/>
            <person name="Wang B."/>
            <person name="Wells R."/>
        </authorList>
    </citation>
    <scope>NUCLEOTIDE SEQUENCE [LARGE SCALE GENOMIC DNA]</scope>
    <source>
        <strain evidence="1">R-o-18</strain>
        <tissue evidence="1">Leaf</tissue>
    </source>
</reference>
<evidence type="ECO:0008006" key="3">
    <source>
        <dbReference type="Google" id="ProtNLM"/>
    </source>
</evidence>
<proteinExistence type="predicted"/>
<sequence>CSCWSGPASCLGPCDCCCLAHGMWRSPNLHILQRSVRRRRRKPPAIMAVPMMISISIQTSAPTGRLSCSTKRWTGAAGLGYEIDFKKFRYCFGWRPFHLDDVSFFSDPETNRHFIAKLVNLALDQHNKENKTSLELGKILIANFHPSCGLTFYLSFEVNDPSDGNQTKPYRAVVRYFPGDIEVVSCNPKDS</sequence>
<dbReference type="SUPFAM" id="SSF54403">
    <property type="entry name" value="Cystatin/monellin"/>
    <property type="match status" value="1"/>
</dbReference>
<feature type="non-terminal residue" evidence="1">
    <location>
        <position position="1"/>
    </location>
</feature>
<dbReference type="PANTHER" id="PTHR31228:SF31">
    <property type="entry name" value="CYSTATIN DOMAIN-CONTAINING PROTEIN"/>
    <property type="match status" value="1"/>
</dbReference>
<organism evidence="1 2">
    <name type="scientific">Brassica rapa subsp. trilocularis</name>
    <dbReference type="NCBI Taxonomy" id="1813537"/>
    <lineage>
        <taxon>Eukaryota</taxon>
        <taxon>Viridiplantae</taxon>
        <taxon>Streptophyta</taxon>
        <taxon>Embryophyta</taxon>
        <taxon>Tracheophyta</taxon>
        <taxon>Spermatophyta</taxon>
        <taxon>Magnoliopsida</taxon>
        <taxon>eudicotyledons</taxon>
        <taxon>Gunneridae</taxon>
        <taxon>Pentapetalae</taxon>
        <taxon>rosids</taxon>
        <taxon>malvids</taxon>
        <taxon>Brassicales</taxon>
        <taxon>Brassicaceae</taxon>
        <taxon>Brassiceae</taxon>
        <taxon>Brassica</taxon>
    </lineage>
</organism>
<accession>A0ABQ7NAZ6</accession>
<dbReference type="Gene3D" id="3.10.450.10">
    <property type="match status" value="1"/>
</dbReference>
<evidence type="ECO:0000313" key="1">
    <source>
        <dbReference type="EMBL" id="KAG5408080.1"/>
    </source>
</evidence>
<dbReference type="PANTHER" id="PTHR31228">
    <property type="entry name" value="CYSTATIN/MONELLIN SUPERFAMILY PROTEIN"/>
    <property type="match status" value="1"/>
</dbReference>
<keyword evidence="2" id="KW-1185">Reference proteome</keyword>
<dbReference type="NCBIfam" id="TIGR01638">
    <property type="entry name" value="Atha_cystat_rel"/>
    <property type="match status" value="1"/>
</dbReference>
<dbReference type="EMBL" id="JADBGQ010000002">
    <property type="protein sequence ID" value="KAG5408080.1"/>
    <property type="molecule type" value="Genomic_DNA"/>
</dbReference>
<comment type="caution">
    <text evidence="1">The sequence shown here is derived from an EMBL/GenBank/DDBJ whole genome shotgun (WGS) entry which is preliminary data.</text>
</comment>
<name>A0ABQ7NAZ6_BRACM</name>
<gene>
    <name evidence="1" type="primary">A02p001770.1_BraROA</name>
    <name evidence="1" type="ORF">IGI04_004399</name>
</gene>
<evidence type="ECO:0000313" key="2">
    <source>
        <dbReference type="Proteomes" id="UP000823674"/>
    </source>
</evidence>
<dbReference type="InterPro" id="IPR046350">
    <property type="entry name" value="Cystatin_sf"/>
</dbReference>
<dbReference type="InterPro" id="IPR006525">
    <property type="entry name" value="Cystatin-related_pln"/>
</dbReference>
<protein>
    <recommendedName>
        <fullName evidence="3">Cystatin domain-containing protein</fullName>
    </recommendedName>
</protein>